<dbReference type="EMBL" id="KB822721">
    <property type="protein sequence ID" value="ETN39245.1"/>
    <property type="molecule type" value="Genomic_DNA"/>
</dbReference>
<feature type="region of interest" description="Disordered" evidence="1">
    <location>
        <begin position="305"/>
        <end position="343"/>
    </location>
</feature>
<evidence type="ECO:0000313" key="4">
    <source>
        <dbReference type="Proteomes" id="UP000030752"/>
    </source>
</evidence>
<feature type="compositionally biased region" description="Basic and acidic residues" evidence="1">
    <location>
        <begin position="560"/>
        <end position="583"/>
    </location>
</feature>
<dbReference type="RefSeq" id="XP_008718030.1">
    <property type="nucleotide sequence ID" value="XM_008719808.1"/>
</dbReference>
<accession>W2RSF0</accession>
<dbReference type="OrthoDB" id="4447at2759"/>
<dbReference type="Pfam" id="PF13422">
    <property type="entry name" value="DUF4110"/>
    <property type="match status" value="1"/>
</dbReference>
<feature type="region of interest" description="Disordered" evidence="1">
    <location>
        <begin position="511"/>
        <end position="583"/>
    </location>
</feature>
<dbReference type="VEuPathDB" id="FungiDB:HMPREF1541_05468"/>
<dbReference type="InterPro" id="IPR052588">
    <property type="entry name" value="Kelch_domain_protein"/>
</dbReference>
<dbReference type="InterPro" id="IPR025183">
    <property type="entry name" value="DUF4110"/>
</dbReference>
<sequence length="667" mass="75471">MPKAKDKKSKAEAKAQKQAKQAKKAAKGEKKVKAKNADVDSDAEDNVDFDAVLARYAEEQAHFLKVTEEKCSPPSARSSCSMVASPSNRNELFIFGGEFMDQTGLCRFYNDLFVYNISKGEFSQVTSPNSPPPRSGHAWCRSGNTAKIYLFGGEFSSPKQGIFYHFNSFYMLDPDTREWTQIEPKGKGKSPPSRSGHRMTYWKNYIILFGGFQDTSQQTRYLNDTWIFDCRENVWHELKLATVTSQKPDPRSSFSFLPHESGAVLFGGYSRVKITTSKAKPGKGGPQRDVLKPFIHQDTWFLRITPPPDDAVSGTPPTMRWERRKRPANTPNPPRTGSTMAHHKGRGIFFGGVHDVEDSEEGIDSEFFNELLIWNIDRNRFFPLALRKPKAGGKKQTQVSRGRDRGKADEEELLRNLAALETKGSVTQTEDVEMKLNDTPPEELETKREVPIKFELPHARFNAQLTVQEDTLFILGGTIEKKDVEITFSDLYAIDLGKLDGVKELHYEEPVNWNAAAAPSDDEEDEDDDEDSAMDSDEEDKDTMSVDTPSTPATEIAQEPEIKDEVETEHKAQEDPRPFPRPFESLRDFFARTSEDWQKLLLAKQASTATSTQTVKELRKKGFADAEERWWDAREEVMALEDEQEAAGIGEVMNIADRQIEAGPRRR</sequence>
<dbReference type="Proteomes" id="UP000030752">
    <property type="component" value="Unassembled WGS sequence"/>
</dbReference>
<gene>
    <name evidence="3" type="ORF">HMPREF1541_05468</name>
</gene>
<feature type="compositionally biased region" description="Acidic residues" evidence="1">
    <location>
        <begin position="520"/>
        <end position="541"/>
    </location>
</feature>
<dbReference type="SUPFAM" id="SSF117281">
    <property type="entry name" value="Kelch motif"/>
    <property type="match status" value="1"/>
</dbReference>
<dbReference type="InterPro" id="IPR015915">
    <property type="entry name" value="Kelch-typ_b-propeller"/>
</dbReference>
<dbReference type="FunCoup" id="W2RSF0">
    <property type="interactions" value="646"/>
</dbReference>
<dbReference type="PANTHER" id="PTHR46063">
    <property type="entry name" value="KELCH DOMAIN-CONTAINING PROTEIN"/>
    <property type="match status" value="1"/>
</dbReference>
<feature type="region of interest" description="Disordered" evidence="1">
    <location>
        <begin position="1"/>
        <end position="42"/>
    </location>
</feature>
<evidence type="ECO:0000313" key="3">
    <source>
        <dbReference type="EMBL" id="ETN39245.1"/>
    </source>
</evidence>
<organism evidence="3 4">
    <name type="scientific">Cyphellophora europaea (strain CBS 101466)</name>
    <name type="common">Phialophora europaea</name>
    <dbReference type="NCBI Taxonomy" id="1220924"/>
    <lineage>
        <taxon>Eukaryota</taxon>
        <taxon>Fungi</taxon>
        <taxon>Dikarya</taxon>
        <taxon>Ascomycota</taxon>
        <taxon>Pezizomycotina</taxon>
        <taxon>Eurotiomycetes</taxon>
        <taxon>Chaetothyriomycetidae</taxon>
        <taxon>Chaetothyriales</taxon>
        <taxon>Cyphellophoraceae</taxon>
        <taxon>Cyphellophora</taxon>
    </lineage>
</organism>
<protein>
    <recommendedName>
        <fullName evidence="2">DUF4110 domain-containing protein</fullName>
    </recommendedName>
</protein>
<feature type="domain" description="DUF4110" evidence="2">
    <location>
        <begin position="574"/>
        <end position="659"/>
    </location>
</feature>
<evidence type="ECO:0000259" key="2">
    <source>
        <dbReference type="Pfam" id="PF13422"/>
    </source>
</evidence>
<dbReference type="Pfam" id="PF24681">
    <property type="entry name" value="Kelch_KLHDC2_KLHL20_DRC7"/>
    <property type="match status" value="1"/>
</dbReference>
<proteinExistence type="predicted"/>
<dbReference type="Gene3D" id="2.120.10.80">
    <property type="entry name" value="Kelch-type beta propeller"/>
    <property type="match status" value="2"/>
</dbReference>
<reference evidence="3 4" key="1">
    <citation type="submission" date="2013-03" db="EMBL/GenBank/DDBJ databases">
        <title>The Genome Sequence of Phialophora europaea CBS 101466.</title>
        <authorList>
            <consortium name="The Broad Institute Genomics Platform"/>
            <person name="Cuomo C."/>
            <person name="de Hoog S."/>
            <person name="Gorbushina A."/>
            <person name="Walker B."/>
            <person name="Young S.K."/>
            <person name="Zeng Q."/>
            <person name="Gargeya S."/>
            <person name="Fitzgerald M."/>
            <person name="Haas B."/>
            <person name="Abouelleil A."/>
            <person name="Allen A.W."/>
            <person name="Alvarado L."/>
            <person name="Arachchi H.M."/>
            <person name="Berlin A.M."/>
            <person name="Chapman S.B."/>
            <person name="Gainer-Dewar J."/>
            <person name="Goldberg J."/>
            <person name="Griggs A."/>
            <person name="Gujja S."/>
            <person name="Hansen M."/>
            <person name="Howarth C."/>
            <person name="Imamovic A."/>
            <person name="Ireland A."/>
            <person name="Larimer J."/>
            <person name="McCowan C."/>
            <person name="Murphy C."/>
            <person name="Pearson M."/>
            <person name="Poon T.W."/>
            <person name="Priest M."/>
            <person name="Roberts A."/>
            <person name="Saif S."/>
            <person name="Shea T."/>
            <person name="Sisk P."/>
            <person name="Sykes S."/>
            <person name="Wortman J."/>
            <person name="Nusbaum C."/>
            <person name="Birren B."/>
        </authorList>
    </citation>
    <scope>NUCLEOTIDE SEQUENCE [LARGE SCALE GENOMIC DNA]</scope>
    <source>
        <strain evidence="3 4">CBS 101466</strain>
    </source>
</reference>
<dbReference type="HOGENOM" id="CLU_008722_0_0_1"/>
<name>W2RSF0_CYPE1</name>
<dbReference type="AlphaFoldDB" id="W2RSF0"/>
<dbReference type="eggNOG" id="KOG1230">
    <property type="taxonomic scope" value="Eukaryota"/>
</dbReference>
<dbReference type="STRING" id="1220924.W2RSF0"/>
<dbReference type="PANTHER" id="PTHR46063:SF1">
    <property type="entry name" value="KELCH DOMAIN-CONTAINING PROTEIN 4"/>
    <property type="match status" value="1"/>
</dbReference>
<keyword evidence="4" id="KW-1185">Reference proteome</keyword>
<dbReference type="GeneID" id="19972807"/>
<evidence type="ECO:0000256" key="1">
    <source>
        <dbReference type="SAM" id="MobiDB-lite"/>
    </source>
</evidence>
<dbReference type="InParanoid" id="W2RSF0"/>
<feature type="compositionally biased region" description="Basic and acidic residues" evidence="1">
    <location>
        <begin position="26"/>
        <end position="38"/>
    </location>
</feature>